<name>A0A967EB14_9MICO</name>
<reference evidence="2" key="1">
    <citation type="submission" date="2020-03" db="EMBL/GenBank/DDBJ databases">
        <title>Draft sequencing of Calidifontibacter sp. DB0510.</title>
        <authorList>
            <person name="Kim D.-U."/>
        </authorList>
    </citation>
    <scope>NUCLEOTIDE SEQUENCE</scope>
    <source>
        <strain evidence="2">DB0510</strain>
    </source>
</reference>
<gene>
    <name evidence="2" type="ORF">G9U51_13660</name>
</gene>
<keyword evidence="3" id="KW-1185">Reference proteome</keyword>
<dbReference type="RefSeq" id="WP_166197479.1">
    <property type="nucleotide sequence ID" value="NZ_JAAOIV010000010.1"/>
</dbReference>
<feature type="compositionally biased region" description="Polar residues" evidence="1">
    <location>
        <begin position="173"/>
        <end position="182"/>
    </location>
</feature>
<dbReference type="AlphaFoldDB" id="A0A967EB14"/>
<evidence type="ECO:0000313" key="3">
    <source>
        <dbReference type="Proteomes" id="UP000744769"/>
    </source>
</evidence>
<organism evidence="2 3">
    <name type="scientific">Metallococcus carri</name>
    <dbReference type="NCBI Taxonomy" id="1656884"/>
    <lineage>
        <taxon>Bacteria</taxon>
        <taxon>Bacillati</taxon>
        <taxon>Actinomycetota</taxon>
        <taxon>Actinomycetes</taxon>
        <taxon>Micrococcales</taxon>
        <taxon>Dermacoccaceae</taxon>
        <taxon>Metallococcus</taxon>
    </lineage>
</organism>
<comment type="caution">
    <text evidence="2">The sequence shown here is derived from an EMBL/GenBank/DDBJ whole genome shotgun (WGS) entry which is preliminary data.</text>
</comment>
<protein>
    <submittedName>
        <fullName evidence="2">Uncharacterized protein</fullName>
    </submittedName>
</protein>
<dbReference type="EMBL" id="JAAOIV010000010">
    <property type="protein sequence ID" value="NHN56820.1"/>
    <property type="molecule type" value="Genomic_DNA"/>
</dbReference>
<sequence length="469" mass="50937">MDVDLSKLPTGTTGWLALIDYTLQLGDLAEVDYLELKGRLTFESSSARKRAAVVLCRAVLGMANRMPDVAERHLGGAGVVFVGVDQSEGLVGVDEIDGATLRDSVQAYIGDDGPDWDHQFIRHSDGLVLAIIVSPPCWGDRIHAVRKDYSDSESKLSVRDGDVLVRVPGKTRPATSHDLSQLESRRAKSPDNGAKLDVSYSGGFDRVSRASVTELIDGMVCTVASELVASIPAPSPPGGYASGLQGFMQQRTALADSRSPNEFRAEVQGWVVSCQRNLPEVAQDFLRHELSPGTFVLQNTSDRYLDSVRVRVNLPAGLTVLATSDADYCDHGGAFDPFTVLPDRPARFGQMQLFKPPNFAVARVRQAGLDPWATAIDVERTDEGCVVAWSVGDLPPRGRMATGEGFVVFADEDHHAHNEHAIAHDHQPMPSSFRCSWEVTARGVDHVFRGELVVHCRQEAGAMLQWAAG</sequence>
<accession>A0A967EB14</accession>
<feature type="region of interest" description="Disordered" evidence="1">
    <location>
        <begin position="168"/>
        <end position="194"/>
    </location>
</feature>
<dbReference type="Proteomes" id="UP000744769">
    <property type="component" value="Unassembled WGS sequence"/>
</dbReference>
<evidence type="ECO:0000256" key="1">
    <source>
        <dbReference type="SAM" id="MobiDB-lite"/>
    </source>
</evidence>
<evidence type="ECO:0000313" key="2">
    <source>
        <dbReference type="EMBL" id="NHN56820.1"/>
    </source>
</evidence>
<proteinExistence type="predicted"/>